<dbReference type="InterPro" id="IPR009057">
    <property type="entry name" value="Homeodomain-like_sf"/>
</dbReference>
<dbReference type="PANTHER" id="PTHR32071:SF57">
    <property type="entry name" value="C4-DICARBOXYLATE TRANSPORT TRANSCRIPTIONAL REGULATORY PROTEIN DCTD"/>
    <property type="match status" value="1"/>
</dbReference>
<dbReference type="PRINTS" id="PR01590">
    <property type="entry name" value="HTHFIS"/>
</dbReference>
<dbReference type="PANTHER" id="PTHR32071">
    <property type="entry name" value="TRANSCRIPTIONAL REGULATORY PROTEIN"/>
    <property type="match status" value="1"/>
</dbReference>
<dbReference type="SMART" id="SM00091">
    <property type="entry name" value="PAS"/>
    <property type="match status" value="1"/>
</dbReference>
<dbReference type="SUPFAM" id="SSF46689">
    <property type="entry name" value="Homeodomain-like"/>
    <property type="match status" value="1"/>
</dbReference>
<dbReference type="InterPro" id="IPR025943">
    <property type="entry name" value="Sigma_54_int_dom_ATP-bd_2"/>
</dbReference>
<dbReference type="Pfam" id="PF02954">
    <property type="entry name" value="HTH_8"/>
    <property type="match status" value="1"/>
</dbReference>
<dbReference type="InterPro" id="IPR027417">
    <property type="entry name" value="P-loop_NTPase"/>
</dbReference>
<keyword evidence="1" id="KW-0547">Nucleotide-binding</keyword>
<dbReference type="SUPFAM" id="SSF55785">
    <property type="entry name" value="PYP-like sensor domain (PAS domain)"/>
    <property type="match status" value="1"/>
</dbReference>
<dbReference type="EMBL" id="JABTTE010000006">
    <property type="protein sequence ID" value="NSL51395.1"/>
    <property type="molecule type" value="Genomic_DNA"/>
</dbReference>
<dbReference type="InterPro" id="IPR058031">
    <property type="entry name" value="AAA_lid_NorR"/>
</dbReference>
<dbReference type="Gene3D" id="3.40.50.300">
    <property type="entry name" value="P-loop containing nucleotide triphosphate hydrolases"/>
    <property type="match status" value="1"/>
</dbReference>
<name>A0A8J8GFK3_9BACI</name>
<dbReference type="CDD" id="cd00130">
    <property type="entry name" value="PAS"/>
    <property type="match status" value="1"/>
</dbReference>
<proteinExistence type="predicted"/>
<feature type="domain" description="PAS" evidence="7">
    <location>
        <begin position="9"/>
        <end position="60"/>
    </location>
</feature>
<dbReference type="PROSITE" id="PS00676">
    <property type="entry name" value="SIGMA54_INTERACT_2"/>
    <property type="match status" value="1"/>
</dbReference>
<dbReference type="GO" id="GO:0005524">
    <property type="term" value="F:ATP binding"/>
    <property type="evidence" value="ECO:0007669"/>
    <property type="project" value="UniProtKB-KW"/>
</dbReference>
<dbReference type="SUPFAM" id="SSF52540">
    <property type="entry name" value="P-loop containing nucleoside triphosphate hydrolases"/>
    <property type="match status" value="1"/>
</dbReference>
<dbReference type="Gene3D" id="3.30.450.20">
    <property type="entry name" value="PAS domain"/>
    <property type="match status" value="1"/>
</dbReference>
<reference evidence="8" key="1">
    <citation type="submission" date="2020-06" db="EMBL/GenBank/DDBJ databases">
        <title>A novel thermopfilic bacterium from Erzurum, Turkey.</title>
        <authorList>
            <person name="Adiguzel A."/>
            <person name="Ay H."/>
            <person name="Baltaci M.O."/>
        </authorList>
    </citation>
    <scope>NUCLEOTIDE SEQUENCE</scope>
    <source>
        <strain evidence="8">P2</strain>
    </source>
</reference>
<dbReference type="SMART" id="SM00382">
    <property type="entry name" value="AAA"/>
    <property type="match status" value="1"/>
</dbReference>
<evidence type="ECO:0000256" key="3">
    <source>
        <dbReference type="ARBA" id="ARBA00023015"/>
    </source>
</evidence>
<dbReference type="Pfam" id="PF13426">
    <property type="entry name" value="PAS_9"/>
    <property type="match status" value="1"/>
</dbReference>
<keyword evidence="5" id="KW-0804">Transcription</keyword>
<dbReference type="Gene3D" id="1.10.10.60">
    <property type="entry name" value="Homeodomain-like"/>
    <property type="match status" value="1"/>
</dbReference>
<dbReference type="Proteomes" id="UP000625804">
    <property type="component" value="Unassembled WGS sequence"/>
</dbReference>
<dbReference type="PROSITE" id="PS50045">
    <property type="entry name" value="SIGMA54_INTERACT_4"/>
    <property type="match status" value="1"/>
</dbReference>
<evidence type="ECO:0000256" key="2">
    <source>
        <dbReference type="ARBA" id="ARBA00022840"/>
    </source>
</evidence>
<keyword evidence="3" id="KW-0805">Transcription regulation</keyword>
<dbReference type="Pfam" id="PF00158">
    <property type="entry name" value="Sigma54_activat"/>
    <property type="match status" value="1"/>
</dbReference>
<protein>
    <submittedName>
        <fullName evidence="8">Sigma 54-interacting transcriptional regulator</fullName>
    </submittedName>
</protein>
<comment type="caution">
    <text evidence="8">The sequence shown here is derived from an EMBL/GenBank/DDBJ whole genome shotgun (WGS) entry which is preliminary data.</text>
</comment>
<feature type="domain" description="Sigma-54 factor interaction" evidence="6">
    <location>
        <begin position="149"/>
        <end position="379"/>
    </location>
</feature>
<dbReference type="Gene3D" id="1.10.8.60">
    <property type="match status" value="1"/>
</dbReference>
<dbReference type="FunFam" id="3.40.50.300:FF:000006">
    <property type="entry name" value="DNA-binding transcriptional regulator NtrC"/>
    <property type="match status" value="1"/>
</dbReference>
<dbReference type="GO" id="GO:0043565">
    <property type="term" value="F:sequence-specific DNA binding"/>
    <property type="evidence" value="ECO:0007669"/>
    <property type="project" value="InterPro"/>
</dbReference>
<dbReference type="InterPro" id="IPR025944">
    <property type="entry name" value="Sigma_54_int_dom_CS"/>
</dbReference>
<evidence type="ECO:0000259" key="6">
    <source>
        <dbReference type="PROSITE" id="PS50045"/>
    </source>
</evidence>
<dbReference type="InterPro" id="IPR000014">
    <property type="entry name" value="PAS"/>
</dbReference>
<dbReference type="PROSITE" id="PS00675">
    <property type="entry name" value="SIGMA54_INTERACT_1"/>
    <property type="match status" value="1"/>
</dbReference>
<evidence type="ECO:0000256" key="4">
    <source>
        <dbReference type="ARBA" id="ARBA00023125"/>
    </source>
</evidence>
<keyword evidence="2" id="KW-0067">ATP-binding</keyword>
<keyword evidence="4" id="KW-0238">DNA-binding</keyword>
<sequence>MLNAEEIFNTKLLDILFASTNYGTVIVNSSGIIQYMSNNYCKFLGVERSEVIGKHVTDIIENTRMHLVARTGKSEMADLQFLRGNFVIANRLPIILNNEIIGAIGYIIFRDIEDWNKTHIHIKELLSKHNYFRNEQSITKGVKYTLSNFIGESLEIKKIKEKIKKIASGDISVLIRGESGTGKEIVAHCIHQYSNRSDKPFIKVNCGAIPEQLIESELFGYAEGAFTGAKRGGKKGKFELADGGTIFLDEIGDMPLHMQVKLLRVLQEKEIEPVGALHPKKVDVRVIAATNCPLEKLIEKKQFREDLYYRINAIQIFIPPLRDRTEDIPLLANYFLKKYTVRIGKRITSIDSDVFSLLEKYDWPGNIRELENVIYASVHLTNDEILRIEALPDYLKSFNNKKFDDKRLKDIVEETEKRVIEKTLKKFNFDKKKAAKSLGLGISTLYDKIKKYQIIDQ</sequence>
<evidence type="ECO:0000313" key="9">
    <source>
        <dbReference type="Proteomes" id="UP000625804"/>
    </source>
</evidence>
<evidence type="ECO:0000259" key="7">
    <source>
        <dbReference type="PROSITE" id="PS50112"/>
    </source>
</evidence>
<evidence type="ECO:0000256" key="5">
    <source>
        <dbReference type="ARBA" id="ARBA00023163"/>
    </source>
</evidence>
<dbReference type="InterPro" id="IPR035965">
    <property type="entry name" value="PAS-like_dom_sf"/>
</dbReference>
<gene>
    <name evidence="8" type="ORF">HR057_06390</name>
</gene>
<organism evidence="8 9">
    <name type="scientific">Calidifontibacillus erzurumensis</name>
    <dbReference type="NCBI Taxonomy" id="2741433"/>
    <lineage>
        <taxon>Bacteria</taxon>
        <taxon>Bacillati</taxon>
        <taxon>Bacillota</taxon>
        <taxon>Bacilli</taxon>
        <taxon>Bacillales</taxon>
        <taxon>Bacillaceae</taxon>
        <taxon>Calidifontibacillus/Schinkia group</taxon>
        <taxon>Calidifontibacillus</taxon>
    </lineage>
</organism>
<dbReference type="PROSITE" id="PS50112">
    <property type="entry name" value="PAS"/>
    <property type="match status" value="1"/>
</dbReference>
<evidence type="ECO:0000313" key="8">
    <source>
        <dbReference type="EMBL" id="NSL51395.1"/>
    </source>
</evidence>
<dbReference type="CDD" id="cd00009">
    <property type="entry name" value="AAA"/>
    <property type="match status" value="1"/>
</dbReference>
<dbReference type="InterPro" id="IPR003593">
    <property type="entry name" value="AAA+_ATPase"/>
</dbReference>
<evidence type="ECO:0000256" key="1">
    <source>
        <dbReference type="ARBA" id="ARBA00022741"/>
    </source>
</evidence>
<dbReference type="AlphaFoldDB" id="A0A8J8GFK3"/>
<dbReference type="Pfam" id="PF25601">
    <property type="entry name" value="AAA_lid_14"/>
    <property type="match status" value="1"/>
</dbReference>
<keyword evidence="9" id="KW-1185">Reference proteome</keyword>
<accession>A0A8J8GFK3</accession>
<dbReference type="NCBIfam" id="TIGR00229">
    <property type="entry name" value="sensory_box"/>
    <property type="match status" value="1"/>
</dbReference>
<dbReference type="InterPro" id="IPR002197">
    <property type="entry name" value="HTH_Fis"/>
</dbReference>
<dbReference type="RefSeq" id="WP_173730718.1">
    <property type="nucleotide sequence ID" value="NZ_JABTTE010000006.1"/>
</dbReference>
<dbReference type="InterPro" id="IPR002078">
    <property type="entry name" value="Sigma_54_int"/>
</dbReference>
<dbReference type="GO" id="GO:0006355">
    <property type="term" value="P:regulation of DNA-templated transcription"/>
    <property type="evidence" value="ECO:0007669"/>
    <property type="project" value="InterPro"/>
</dbReference>
<dbReference type="PROSITE" id="PS00688">
    <property type="entry name" value="SIGMA54_INTERACT_3"/>
    <property type="match status" value="1"/>
</dbReference>
<dbReference type="InterPro" id="IPR025662">
    <property type="entry name" value="Sigma_54_int_dom_ATP-bd_1"/>
</dbReference>